<name>A0A9W9ZUW5_9CNID</name>
<feature type="domain" description="DM2" evidence="1">
    <location>
        <begin position="74"/>
        <end position="160"/>
    </location>
</feature>
<keyword evidence="3" id="KW-1185">Reference proteome</keyword>
<reference evidence="2" key="1">
    <citation type="submission" date="2023-01" db="EMBL/GenBank/DDBJ databases">
        <title>Genome assembly of the deep-sea coral Lophelia pertusa.</title>
        <authorList>
            <person name="Herrera S."/>
            <person name="Cordes E."/>
        </authorList>
    </citation>
    <scope>NUCLEOTIDE SEQUENCE</scope>
    <source>
        <strain evidence="2">USNM1676648</strain>
        <tissue evidence="2">Polyp</tissue>
    </source>
</reference>
<evidence type="ECO:0000313" key="2">
    <source>
        <dbReference type="EMBL" id="KAJ7388142.1"/>
    </source>
</evidence>
<comment type="caution">
    <text evidence="2">The sequence shown here is derived from an EMBL/GenBank/DDBJ whole genome shotgun (WGS) entry which is preliminary data.</text>
</comment>
<dbReference type="AlphaFoldDB" id="A0A9W9ZUW5"/>
<evidence type="ECO:0000313" key="3">
    <source>
        <dbReference type="Proteomes" id="UP001163046"/>
    </source>
</evidence>
<organism evidence="2 3">
    <name type="scientific">Desmophyllum pertusum</name>
    <dbReference type="NCBI Taxonomy" id="174260"/>
    <lineage>
        <taxon>Eukaryota</taxon>
        <taxon>Metazoa</taxon>
        <taxon>Cnidaria</taxon>
        <taxon>Anthozoa</taxon>
        <taxon>Hexacorallia</taxon>
        <taxon>Scleractinia</taxon>
        <taxon>Caryophylliina</taxon>
        <taxon>Caryophylliidae</taxon>
        <taxon>Desmophyllum</taxon>
    </lineage>
</organism>
<dbReference type="OrthoDB" id="5983595at2759"/>
<sequence length="444" mass="50878">MQHPWTKGRNHEVVPPLYVRDKNESLTVKQGYTNRPKTGSPICEVTALQLGSYCKLAVLGVKPGTGCFHAGVPVDVFWFICGKNTVSIRSHLHLFGALKRMQQWHNANITVLCSNEFDRQEFLCQVLAERPEVVCHTAQQIEIATKLFNPSVVWQGSLVFWPITKNWNYQDSNCVVKGGNSSQLHRKRNKKRSTDVENRLCIAPEITVLCKVQKRTVPFHMFLSVRLGLSLDYSSPKLSTRLVEWLSLEVNEDIALIGSLQLVTPSKHGCMKGKNKEAWFNFVKSQNHSVGGPLRFPDLTDMSLFETEQNLTDVLLGKLQLELKDSDDLSSANPPPDIVDQMISAKWKFLREKRKRPWLNRERNSCFEMVRNINSRLLTKMFYFKTHQSKRCTCGRHGPKHFSVIKHQEESLGDRYIQISRTRSDDEAKGKMLPRSTCDIVPRD</sequence>
<dbReference type="InterPro" id="IPR029421">
    <property type="entry name" value="MTBP_N"/>
</dbReference>
<protein>
    <recommendedName>
        <fullName evidence="1">DM2 domain-containing protein</fullName>
    </recommendedName>
</protein>
<accession>A0A9W9ZUW5</accession>
<dbReference type="Proteomes" id="UP001163046">
    <property type="component" value="Unassembled WGS sequence"/>
</dbReference>
<gene>
    <name evidence="2" type="ORF">OS493_039553</name>
</gene>
<dbReference type="EMBL" id="MU825605">
    <property type="protein sequence ID" value="KAJ7388142.1"/>
    <property type="molecule type" value="Genomic_DNA"/>
</dbReference>
<evidence type="ECO:0000259" key="1">
    <source>
        <dbReference type="Pfam" id="PF14918"/>
    </source>
</evidence>
<proteinExistence type="predicted"/>
<dbReference type="Pfam" id="PF14918">
    <property type="entry name" value="MTBP_N"/>
    <property type="match status" value="1"/>
</dbReference>